<feature type="coiled-coil region" evidence="1">
    <location>
        <begin position="198"/>
        <end position="344"/>
    </location>
</feature>
<evidence type="ECO:0000256" key="2">
    <source>
        <dbReference type="SAM" id="MobiDB-lite"/>
    </source>
</evidence>
<feature type="compositionally biased region" description="Low complexity" evidence="2">
    <location>
        <begin position="155"/>
        <end position="167"/>
    </location>
</feature>
<sequence length="493" mass="55449">MAAIWDPERLLDIRGSAMFHGGIQCHGANGGYGPRCRWTKGRRDDERPDVREADALLQTMATQPPSNVTAQSLQRLAELCLCRDHHWNDRQRDTVAGAWAELIRQAVSRYASTPAPVPVHVPVPVPVPTTPLVATPQFNQAQWQSTNWHTTLASQVGSVADSSSSQSTNGAQHQHADAPAGLTWSRRSPSRERTESELTATLARLSALQIQNEDLRKQEQRLKALDSEYSEFRDRTETQLAVRRTELAALQGENRDLQQEEQRLRALHVEHSRSSQRTSEALAATQKQLSTLQIENKNLLEQQDRLKTLESEYSSFKARSEAELRAAAEKLAQALADKEQLRAEKDMDVGRKAVAGGEYRALEQKERETSARLRQRDADLQALADRHRALEQTERNMQALVQHQHAELHRLRTWKQQAEVAESKRGLDAAAQQRGAEPRDALRLRSDAGVAAVPQEPEVVVVTARPGSGSGERTPRPWARRVRGLFKRLRHRL</sequence>
<keyword evidence="4" id="KW-1185">Reference proteome</keyword>
<organism evidence="3 4">
    <name type="scientific">Parachaetomium inaequale</name>
    <dbReference type="NCBI Taxonomy" id="2588326"/>
    <lineage>
        <taxon>Eukaryota</taxon>
        <taxon>Fungi</taxon>
        <taxon>Dikarya</taxon>
        <taxon>Ascomycota</taxon>
        <taxon>Pezizomycotina</taxon>
        <taxon>Sordariomycetes</taxon>
        <taxon>Sordariomycetidae</taxon>
        <taxon>Sordariales</taxon>
        <taxon>Chaetomiaceae</taxon>
        <taxon>Parachaetomium</taxon>
    </lineage>
</organism>
<gene>
    <name evidence="3" type="ORF">C8A01DRAFT_17417</name>
</gene>
<feature type="region of interest" description="Disordered" evidence="2">
    <location>
        <begin position="155"/>
        <end position="196"/>
    </location>
</feature>
<evidence type="ECO:0000313" key="4">
    <source>
        <dbReference type="Proteomes" id="UP001303115"/>
    </source>
</evidence>
<keyword evidence="1" id="KW-0175">Coiled coil</keyword>
<dbReference type="Proteomes" id="UP001303115">
    <property type="component" value="Unassembled WGS sequence"/>
</dbReference>
<dbReference type="EMBL" id="MU854427">
    <property type="protein sequence ID" value="KAK4038498.1"/>
    <property type="molecule type" value="Genomic_DNA"/>
</dbReference>
<evidence type="ECO:0000256" key="1">
    <source>
        <dbReference type="SAM" id="Coils"/>
    </source>
</evidence>
<name>A0AAN6SQN1_9PEZI</name>
<reference evidence="4" key="1">
    <citation type="journal article" date="2023" name="Mol. Phylogenet. Evol.">
        <title>Genome-scale phylogeny and comparative genomics of the fungal order Sordariales.</title>
        <authorList>
            <person name="Hensen N."/>
            <person name="Bonometti L."/>
            <person name="Westerberg I."/>
            <person name="Brannstrom I.O."/>
            <person name="Guillou S."/>
            <person name="Cros-Aarteil S."/>
            <person name="Calhoun S."/>
            <person name="Haridas S."/>
            <person name="Kuo A."/>
            <person name="Mondo S."/>
            <person name="Pangilinan J."/>
            <person name="Riley R."/>
            <person name="LaButti K."/>
            <person name="Andreopoulos B."/>
            <person name="Lipzen A."/>
            <person name="Chen C."/>
            <person name="Yan M."/>
            <person name="Daum C."/>
            <person name="Ng V."/>
            <person name="Clum A."/>
            <person name="Steindorff A."/>
            <person name="Ohm R.A."/>
            <person name="Martin F."/>
            <person name="Silar P."/>
            <person name="Natvig D.O."/>
            <person name="Lalanne C."/>
            <person name="Gautier V."/>
            <person name="Ament-Velasquez S.L."/>
            <person name="Kruys A."/>
            <person name="Hutchinson M.I."/>
            <person name="Powell A.J."/>
            <person name="Barry K."/>
            <person name="Miller A.N."/>
            <person name="Grigoriev I.V."/>
            <person name="Debuchy R."/>
            <person name="Gladieux P."/>
            <person name="Hiltunen Thoren M."/>
            <person name="Johannesson H."/>
        </authorList>
    </citation>
    <scope>NUCLEOTIDE SEQUENCE [LARGE SCALE GENOMIC DNA]</scope>
    <source>
        <strain evidence="4">CBS 284.82</strain>
    </source>
</reference>
<dbReference type="AlphaFoldDB" id="A0AAN6SQN1"/>
<proteinExistence type="predicted"/>
<accession>A0AAN6SQN1</accession>
<evidence type="ECO:0000313" key="3">
    <source>
        <dbReference type="EMBL" id="KAK4038498.1"/>
    </source>
</evidence>
<comment type="caution">
    <text evidence="3">The sequence shown here is derived from an EMBL/GenBank/DDBJ whole genome shotgun (WGS) entry which is preliminary data.</text>
</comment>
<protein>
    <submittedName>
        <fullName evidence="3">Reticulocyte-binding protein 2 a</fullName>
    </submittedName>
</protein>